<evidence type="ECO:0000313" key="3">
    <source>
        <dbReference type="Proteomes" id="UP001482620"/>
    </source>
</evidence>
<protein>
    <submittedName>
        <fullName evidence="2">Uncharacterized protein</fullName>
    </submittedName>
</protein>
<gene>
    <name evidence="2" type="ORF">ILYODFUR_001776</name>
</gene>
<sequence>MMENFKRPDSQTACGKNPEAILPGRVWGMVLVAHHQRSVNQQLASSICPTLNRNKRYTGHLDDGTSQANRRAIKSF</sequence>
<evidence type="ECO:0000313" key="2">
    <source>
        <dbReference type="EMBL" id="MEQ2231564.1"/>
    </source>
</evidence>
<keyword evidence="3" id="KW-1185">Reference proteome</keyword>
<reference evidence="2 3" key="1">
    <citation type="submission" date="2021-06" db="EMBL/GenBank/DDBJ databases">
        <authorList>
            <person name="Palmer J.M."/>
        </authorList>
    </citation>
    <scope>NUCLEOTIDE SEQUENCE [LARGE SCALE GENOMIC DNA]</scope>
    <source>
        <strain evidence="3">if_2019</strain>
        <tissue evidence="2">Muscle</tissue>
    </source>
</reference>
<accession>A0ABV0TFH3</accession>
<proteinExistence type="predicted"/>
<dbReference type="EMBL" id="JAHRIQ010034834">
    <property type="protein sequence ID" value="MEQ2231564.1"/>
    <property type="molecule type" value="Genomic_DNA"/>
</dbReference>
<feature type="region of interest" description="Disordered" evidence="1">
    <location>
        <begin position="53"/>
        <end position="76"/>
    </location>
</feature>
<evidence type="ECO:0000256" key="1">
    <source>
        <dbReference type="SAM" id="MobiDB-lite"/>
    </source>
</evidence>
<comment type="caution">
    <text evidence="2">The sequence shown here is derived from an EMBL/GenBank/DDBJ whole genome shotgun (WGS) entry which is preliminary data.</text>
</comment>
<name>A0ABV0TFH3_9TELE</name>
<organism evidence="2 3">
    <name type="scientific">Ilyodon furcidens</name>
    <name type="common">goldbreast splitfin</name>
    <dbReference type="NCBI Taxonomy" id="33524"/>
    <lineage>
        <taxon>Eukaryota</taxon>
        <taxon>Metazoa</taxon>
        <taxon>Chordata</taxon>
        <taxon>Craniata</taxon>
        <taxon>Vertebrata</taxon>
        <taxon>Euteleostomi</taxon>
        <taxon>Actinopterygii</taxon>
        <taxon>Neopterygii</taxon>
        <taxon>Teleostei</taxon>
        <taxon>Neoteleostei</taxon>
        <taxon>Acanthomorphata</taxon>
        <taxon>Ovalentaria</taxon>
        <taxon>Atherinomorphae</taxon>
        <taxon>Cyprinodontiformes</taxon>
        <taxon>Goodeidae</taxon>
        <taxon>Ilyodon</taxon>
    </lineage>
</organism>
<dbReference type="Proteomes" id="UP001482620">
    <property type="component" value="Unassembled WGS sequence"/>
</dbReference>